<keyword evidence="3" id="KW-1185">Reference proteome</keyword>
<evidence type="ECO:0000313" key="2">
    <source>
        <dbReference type="EMBL" id="MFM0004761.1"/>
    </source>
</evidence>
<dbReference type="EMBL" id="JAQQEZ010000023">
    <property type="protein sequence ID" value="MFM0004761.1"/>
    <property type="molecule type" value="Genomic_DNA"/>
</dbReference>
<dbReference type="Gene3D" id="3.90.1300.10">
    <property type="entry name" value="Amidase signature (AS) domain"/>
    <property type="match status" value="1"/>
</dbReference>
<dbReference type="SUPFAM" id="SSF75304">
    <property type="entry name" value="Amidase signature (AS) enzymes"/>
    <property type="match status" value="1"/>
</dbReference>
<dbReference type="InterPro" id="IPR020556">
    <property type="entry name" value="Amidase_CS"/>
</dbReference>
<comment type="caution">
    <text evidence="2">The sequence shown here is derived from an EMBL/GenBank/DDBJ whole genome shotgun (WGS) entry which is preliminary data.</text>
</comment>
<dbReference type="InterPro" id="IPR000120">
    <property type="entry name" value="Amidase"/>
</dbReference>
<dbReference type="Pfam" id="PF01425">
    <property type="entry name" value="Amidase"/>
    <property type="match status" value="1"/>
</dbReference>
<evidence type="ECO:0000259" key="1">
    <source>
        <dbReference type="Pfam" id="PF01425"/>
    </source>
</evidence>
<dbReference type="InterPro" id="IPR036928">
    <property type="entry name" value="AS_sf"/>
</dbReference>
<dbReference type="RefSeq" id="WP_408179588.1">
    <property type="nucleotide sequence ID" value="NZ_JAQQEZ010000023.1"/>
</dbReference>
<gene>
    <name evidence="2" type="ORF">PQR57_27510</name>
</gene>
<dbReference type="InterPro" id="IPR023631">
    <property type="entry name" value="Amidase_dom"/>
</dbReference>
<evidence type="ECO:0000313" key="3">
    <source>
        <dbReference type="Proteomes" id="UP001629230"/>
    </source>
</evidence>
<organism evidence="2 3">
    <name type="scientific">Paraburkholderia dipogonis</name>
    <dbReference type="NCBI Taxonomy" id="1211383"/>
    <lineage>
        <taxon>Bacteria</taxon>
        <taxon>Pseudomonadati</taxon>
        <taxon>Pseudomonadota</taxon>
        <taxon>Betaproteobacteria</taxon>
        <taxon>Burkholderiales</taxon>
        <taxon>Burkholderiaceae</taxon>
        <taxon>Paraburkholderia</taxon>
    </lineage>
</organism>
<accession>A0ABW9AZ83</accession>
<name>A0ABW9AZ83_9BURK</name>
<proteinExistence type="predicted"/>
<dbReference type="PROSITE" id="PS00571">
    <property type="entry name" value="AMIDASES"/>
    <property type="match status" value="1"/>
</dbReference>
<protein>
    <submittedName>
        <fullName evidence="2">Amidase</fullName>
    </submittedName>
</protein>
<dbReference type="PANTHER" id="PTHR11895">
    <property type="entry name" value="TRANSAMIDASE"/>
    <property type="match status" value="1"/>
</dbReference>
<sequence length="465" mass="50116">MTDNIALAPAYVLSREIAARRLSPVDLMDALLARIATHDPKLHAFVEVYAPEARLAAEAADKAIRSGHAVGPWHGIPVAIKDIIDIEGRITTGGSASRLDHRATVTATVVRRLVSQGMIVLGKTHTVEFACGAWGMNQHRGTPWNPWDADVPRTPGGSSSGSAVAVAARLAPWALGTDTGCSIRQPAAWCGITGLKTSIGRISTYGILPLSPTLDTPGPMAHTVRDVALLFDLLQGPDPRDHRTSGHLPADPISTLEHGVRGLRLARLPSEERLGVAADVLDAYDRSLAVLSGLGAEIVDIALPFSLVEFISMTNVTMAEAYFTHGHLVEDPRLPLDEVVRSRILAASRISAQDYLATLHRRDQMKQGMKTALAGVDAFLTPTTETVAIPLSEVNQNDQPTRLTRFVNLLDMCALSLPNGFTAERLPSSLQIVCRGYDESLALRIGQAYQQVTDWHERIPPVIGQ</sequence>
<dbReference type="PANTHER" id="PTHR11895:SF176">
    <property type="entry name" value="AMIDASE AMID-RELATED"/>
    <property type="match status" value="1"/>
</dbReference>
<feature type="domain" description="Amidase" evidence="1">
    <location>
        <begin position="27"/>
        <end position="441"/>
    </location>
</feature>
<reference evidence="2 3" key="1">
    <citation type="journal article" date="2024" name="Chem. Sci.">
        <title>Discovery of megapolipeptins by genome mining of a Burkholderiales bacteria collection.</title>
        <authorList>
            <person name="Paulo B.S."/>
            <person name="Recchia M.J.J."/>
            <person name="Lee S."/>
            <person name="Fergusson C.H."/>
            <person name="Romanowski S.B."/>
            <person name="Hernandez A."/>
            <person name="Krull N."/>
            <person name="Liu D.Y."/>
            <person name="Cavanagh H."/>
            <person name="Bos A."/>
            <person name="Gray C.A."/>
            <person name="Murphy B.T."/>
            <person name="Linington R.G."/>
            <person name="Eustaquio A.S."/>
        </authorList>
    </citation>
    <scope>NUCLEOTIDE SEQUENCE [LARGE SCALE GENOMIC DNA]</scope>
    <source>
        <strain evidence="2 3">RL17-350-BIC-A</strain>
    </source>
</reference>
<dbReference type="Proteomes" id="UP001629230">
    <property type="component" value="Unassembled WGS sequence"/>
</dbReference>